<keyword evidence="2" id="KW-0812">Transmembrane</keyword>
<dbReference type="Proteomes" id="UP001221898">
    <property type="component" value="Unassembled WGS sequence"/>
</dbReference>
<keyword evidence="2" id="KW-1133">Transmembrane helix</keyword>
<dbReference type="AlphaFoldDB" id="A0AAD7S4X2"/>
<feature type="coiled-coil region" evidence="1">
    <location>
        <begin position="125"/>
        <end position="159"/>
    </location>
</feature>
<gene>
    <name evidence="3" type="ORF">AAFF_G00041910</name>
</gene>
<keyword evidence="2" id="KW-0472">Membrane</keyword>
<evidence type="ECO:0000256" key="2">
    <source>
        <dbReference type="SAM" id="Phobius"/>
    </source>
</evidence>
<keyword evidence="4" id="KW-1185">Reference proteome</keyword>
<protein>
    <submittedName>
        <fullName evidence="3">Uncharacterized protein</fullName>
    </submittedName>
</protein>
<organism evidence="3 4">
    <name type="scientific">Aldrovandia affinis</name>
    <dbReference type="NCBI Taxonomy" id="143900"/>
    <lineage>
        <taxon>Eukaryota</taxon>
        <taxon>Metazoa</taxon>
        <taxon>Chordata</taxon>
        <taxon>Craniata</taxon>
        <taxon>Vertebrata</taxon>
        <taxon>Euteleostomi</taxon>
        <taxon>Actinopterygii</taxon>
        <taxon>Neopterygii</taxon>
        <taxon>Teleostei</taxon>
        <taxon>Notacanthiformes</taxon>
        <taxon>Halosauridae</taxon>
        <taxon>Aldrovandia</taxon>
    </lineage>
</organism>
<evidence type="ECO:0000313" key="4">
    <source>
        <dbReference type="Proteomes" id="UP001221898"/>
    </source>
</evidence>
<name>A0AAD7S4X2_9TELE</name>
<reference evidence="3" key="1">
    <citation type="journal article" date="2023" name="Science">
        <title>Genome structures resolve the early diversification of teleost fishes.</title>
        <authorList>
            <person name="Parey E."/>
            <person name="Louis A."/>
            <person name="Montfort J."/>
            <person name="Bouchez O."/>
            <person name="Roques C."/>
            <person name="Iampietro C."/>
            <person name="Lluch J."/>
            <person name="Castinel A."/>
            <person name="Donnadieu C."/>
            <person name="Desvignes T."/>
            <person name="Floi Bucao C."/>
            <person name="Jouanno E."/>
            <person name="Wen M."/>
            <person name="Mejri S."/>
            <person name="Dirks R."/>
            <person name="Jansen H."/>
            <person name="Henkel C."/>
            <person name="Chen W.J."/>
            <person name="Zahm M."/>
            <person name="Cabau C."/>
            <person name="Klopp C."/>
            <person name="Thompson A.W."/>
            <person name="Robinson-Rechavi M."/>
            <person name="Braasch I."/>
            <person name="Lecointre G."/>
            <person name="Bobe J."/>
            <person name="Postlethwait J.H."/>
            <person name="Berthelot C."/>
            <person name="Roest Crollius H."/>
            <person name="Guiguen Y."/>
        </authorList>
    </citation>
    <scope>NUCLEOTIDE SEQUENCE</scope>
    <source>
        <strain evidence="3">NC1722</strain>
    </source>
</reference>
<comment type="caution">
    <text evidence="3">The sequence shown here is derived from an EMBL/GenBank/DDBJ whole genome shotgun (WGS) entry which is preliminary data.</text>
</comment>
<sequence length="162" mass="18302">MMKTAPSSTPDFFRISDRDLTEVELHSVDSINDLHRTHPEQLHKGSRRPYPQVPSTNGNLHIHSIPVLCQPGHSTRRRWCGRIFSYCTPTVCRYTCGCVAVGLMLMALFVIFLFLVQQGGALRMLSQMAEDRQAASLEISQLIQELQELRRNLTAIKGSQGH</sequence>
<dbReference type="EMBL" id="JAINUG010000122">
    <property type="protein sequence ID" value="KAJ8394836.1"/>
    <property type="molecule type" value="Genomic_DNA"/>
</dbReference>
<accession>A0AAD7S4X2</accession>
<keyword evidence="1" id="KW-0175">Coiled coil</keyword>
<feature type="transmembrane region" description="Helical" evidence="2">
    <location>
        <begin position="99"/>
        <end position="116"/>
    </location>
</feature>
<evidence type="ECO:0000313" key="3">
    <source>
        <dbReference type="EMBL" id="KAJ8394836.1"/>
    </source>
</evidence>
<proteinExistence type="predicted"/>
<evidence type="ECO:0000256" key="1">
    <source>
        <dbReference type="SAM" id="Coils"/>
    </source>
</evidence>